<feature type="compositionally biased region" description="Low complexity" evidence="6">
    <location>
        <begin position="36"/>
        <end position="60"/>
    </location>
</feature>
<evidence type="ECO:0000256" key="4">
    <source>
        <dbReference type="ARBA" id="ARBA00023157"/>
    </source>
</evidence>
<organism evidence="8 9">
    <name type="scientific">Georgenia wutianyii</name>
    <dbReference type="NCBI Taxonomy" id="2585135"/>
    <lineage>
        <taxon>Bacteria</taxon>
        <taxon>Bacillati</taxon>
        <taxon>Actinomycetota</taxon>
        <taxon>Actinomycetes</taxon>
        <taxon>Micrococcales</taxon>
        <taxon>Bogoriellaceae</taxon>
        <taxon>Georgenia</taxon>
    </lineage>
</organism>
<gene>
    <name evidence="8" type="ORF">FE251_02780</name>
</gene>
<dbReference type="PANTHER" id="PTHR13887:SF14">
    <property type="entry name" value="DISULFIDE BOND FORMATION PROTEIN D"/>
    <property type="match status" value="1"/>
</dbReference>
<dbReference type="Proteomes" id="UP000313948">
    <property type="component" value="Chromosome"/>
</dbReference>
<dbReference type="InterPro" id="IPR036249">
    <property type="entry name" value="Thioredoxin-like_sf"/>
</dbReference>
<name>A0ABX5VMZ6_9MICO</name>
<comment type="similarity">
    <text evidence="1">Belongs to the thioredoxin family. DsbA subfamily.</text>
</comment>
<dbReference type="EMBL" id="CP040899">
    <property type="protein sequence ID" value="QDB78419.1"/>
    <property type="molecule type" value="Genomic_DNA"/>
</dbReference>
<accession>A0ABX5VMZ6</accession>
<evidence type="ECO:0000256" key="2">
    <source>
        <dbReference type="ARBA" id="ARBA00022729"/>
    </source>
</evidence>
<evidence type="ECO:0000256" key="3">
    <source>
        <dbReference type="ARBA" id="ARBA00023002"/>
    </source>
</evidence>
<evidence type="ECO:0000313" key="8">
    <source>
        <dbReference type="EMBL" id="QDB78419.1"/>
    </source>
</evidence>
<dbReference type="SUPFAM" id="SSF52833">
    <property type="entry name" value="Thioredoxin-like"/>
    <property type="match status" value="1"/>
</dbReference>
<dbReference type="InterPro" id="IPR012336">
    <property type="entry name" value="Thioredoxin-like_fold"/>
</dbReference>
<sequence>MSSSRARVVVPVLLLLVVVAVVAGLLVGRGNDEEPSAAPTATATAPATAEPEPATEATAPDLTRRTEGDAMALGPVDAPVGIVVYSDYSCTYCQRWAQETLPTLAAYAEEGDVRLESRDVAILGEDSERAAVAAAAAARQGAYWEYHDLLMSDLQARSEEDLVAFAEQAGLDVEQFRADLTDPEVLAVVDQNMQEAQAVGLQSTPSFIVGGTPVVGAQPTDVFVEIIEAELGS</sequence>
<feature type="domain" description="Thioredoxin" evidence="7">
    <location>
        <begin position="48"/>
        <end position="232"/>
    </location>
</feature>
<evidence type="ECO:0000256" key="5">
    <source>
        <dbReference type="ARBA" id="ARBA00023284"/>
    </source>
</evidence>
<keyword evidence="3" id="KW-0560">Oxidoreductase</keyword>
<keyword evidence="2" id="KW-0732">Signal</keyword>
<keyword evidence="4" id="KW-1015">Disulfide bond</keyword>
<dbReference type="InterPro" id="IPR013766">
    <property type="entry name" value="Thioredoxin_domain"/>
</dbReference>
<feature type="region of interest" description="Disordered" evidence="6">
    <location>
        <begin position="31"/>
        <end position="66"/>
    </location>
</feature>
<dbReference type="Pfam" id="PF13462">
    <property type="entry name" value="Thioredoxin_4"/>
    <property type="match status" value="1"/>
</dbReference>
<dbReference type="Gene3D" id="3.40.30.10">
    <property type="entry name" value="Glutaredoxin"/>
    <property type="match status" value="1"/>
</dbReference>
<evidence type="ECO:0000256" key="6">
    <source>
        <dbReference type="SAM" id="MobiDB-lite"/>
    </source>
</evidence>
<keyword evidence="5" id="KW-0676">Redox-active center</keyword>
<evidence type="ECO:0000313" key="9">
    <source>
        <dbReference type="Proteomes" id="UP000313948"/>
    </source>
</evidence>
<dbReference type="PROSITE" id="PS51352">
    <property type="entry name" value="THIOREDOXIN_2"/>
    <property type="match status" value="1"/>
</dbReference>
<reference evidence="8 9" key="1">
    <citation type="submission" date="2019-05" db="EMBL/GenBank/DDBJ databases">
        <title>Georgenia *** sp. nov., and Georgenia *** sp. nov., isolated from the intestinal contents of plateau pika (Ochotona curzoniae) in the Qinghai-Tibet plateau of China.</title>
        <authorList>
            <person name="Tian Z."/>
        </authorList>
    </citation>
    <scope>NUCLEOTIDE SEQUENCE [LARGE SCALE GENOMIC DNA]</scope>
    <source>
        <strain evidence="8 9">Z294</strain>
    </source>
</reference>
<protein>
    <submittedName>
        <fullName evidence="8">Thioredoxin</fullName>
    </submittedName>
</protein>
<proteinExistence type="inferred from homology"/>
<evidence type="ECO:0000256" key="1">
    <source>
        <dbReference type="ARBA" id="ARBA00005791"/>
    </source>
</evidence>
<dbReference type="RefSeq" id="WP_139072140.1">
    <property type="nucleotide sequence ID" value="NZ_CP040899.1"/>
</dbReference>
<evidence type="ECO:0000259" key="7">
    <source>
        <dbReference type="PROSITE" id="PS51352"/>
    </source>
</evidence>
<keyword evidence="9" id="KW-1185">Reference proteome</keyword>
<dbReference type="PANTHER" id="PTHR13887">
    <property type="entry name" value="GLUTATHIONE S-TRANSFERASE KAPPA"/>
    <property type="match status" value="1"/>
</dbReference>